<dbReference type="AlphaFoldDB" id="A0AA88ARK9"/>
<sequence length="130" mass="14513">MVGRQRKSNSVKSPSYPWRIRLDLCEPESADLLYVSTLFSIADETFGSLFSAHGFLSAAGAFSAAAAAAGFFSVEGFFSAMGTIAEDFEFVKQQMSSERERRESEKKIEERETVKKKSDEKHLNQGKKDN</sequence>
<accession>A0AA88ARK9</accession>
<organism evidence="2 3">
    <name type="scientific">Ficus carica</name>
    <name type="common">Common fig</name>
    <dbReference type="NCBI Taxonomy" id="3494"/>
    <lineage>
        <taxon>Eukaryota</taxon>
        <taxon>Viridiplantae</taxon>
        <taxon>Streptophyta</taxon>
        <taxon>Embryophyta</taxon>
        <taxon>Tracheophyta</taxon>
        <taxon>Spermatophyta</taxon>
        <taxon>Magnoliopsida</taxon>
        <taxon>eudicotyledons</taxon>
        <taxon>Gunneridae</taxon>
        <taxon>Pentapetalae</taxon>
        <taxon>rosids</taxon>
        <taxon>fabids</taxon>
        <taxon>Rosales</taxon>
        <taxon>Moraceae</taxon>
        <taxon>Ficeae</taxon>
        <taxon>Ficus</taxon>
    </lineage>
</organism>
<gene>
    <name evidence="2" type="ORF">TIFTF001_018091</name>
</gene>
<protein>
    <submittedName>
        <fullName evidence="2">Uncharacterized protein</fullName>
    </submittedName>
</protein>
<reference evidence="2" key="1">
    <citation type="submission" date="2023-07" db="EMBL/GenBank/DDBJ databases">
        <title>draft genome sequence of fig (Ficus carica).</title>
        <authorList>
            <person name="Takahashi T."/>
            <person name="Nishimura K."/>
        </authorList>
    </citation>
    <scope>NUCLEOTIDE SEQUENCE</scope>
</reference>
<dbReference type="EMBL" id="BTGU01000029">
    <property type="protein sequence ID" value="GMN48916.1"/>
    <property type="molecule type" value="Genomic_DNA"/>
</dbReference>
<feature type="compositionally biased region" description="Basic and acidic residues" evidence="1">
    <location>
        <begin position="97"/>
        <end position="130"/>
    </location>
</feature>
<proteinExistence type="predicted"/>
<name>A0AA88ARK9_FICCA</name>
<keyword evidence="3" id="KW-1185">Reference proteome</keyword>
<evidence type="ECO:0000313" key="2">
    <source>
        <dbReference type="EMBL" id="GMN48916.1"/>
    </source>
</evidence>
<feature type="region of interest" description="Disordered" evidence="1">
    <location>
        <begin position="95"/>
        <end position="130"/>
    </location>
</feature>
<evidence type="ECO:0000256" key="1">
    <source>
        <dbReference type="SAM" id="MobiDB-lite"/>
    </source>
</evidence>
<comment type="caution">
    <text evidence="2">The sequence shown here is derived from an EMBL/GenBank/DDBJ whole genome shotgun (WGS) entry which is preliminary data.</text>
</comment>
<evidence type="ECO:0000313" key="3">
    <source>
        <dbReference type="Proteomes" id="UP001187192"/>
    </source>
</evidence>
<dbReference type="Proteomes" id="UP001187192">
    <property type="component" value="Unassembled WGS sequence"/>
</dbReference>